<reference evidence="2" key="1">
    <citation type="submission" date="2023-06" db="EMBL/GenBank/DDBJ databases">
        <authorList>
            <person name="Kurt Z."/>
        </authorList>
    </citation>
    <scope>NUCLEOTIDE SEQUENCE</scope>
</reference>
<proteinExistence type="predicted"/>
<sequence>MEPIDITNMSVSELKALLQEFDFDQKSLKMIKNRIKRLTILEEMQRIMPNFEAIIQQETNQKKKLTIQEEMQRMMPNFEAIIQQETNQKKKLTIQEEMQRMMPNFEEIEEDYKQKIQNKNEELEELIKYQNRDLVNNYLEQQKENNGIIRFEGDYNRIMIKYHLDDMMKFYKGKFIRIYYRDNEGKTTIFVYPIKNRLIQNIVNAIFKGINLEEQHTGSEYELEFKMLKAYKIEILTAENVFNKNLLENEKKLDDIDKLIKEKRDKKILLDQLILNQIKRTKALTLTSQTKFLKLIYLDIKLEIIYSNTQNYQENHNVSYTLYKCQANTLIKNYKLSQFKFNQIYSYFLYLKLKTLNILDPFIYTLMKNLENKLEFMKLKEILVIRDSSKKKQFILVCTKNTISFTIQMQKQVTFG</sequence>
<name>A0AA86QQU6_9EUKA</name>
<evidence type="ECO:0000313" key="2">
    <source>
        <dbReference type="EMBL" id="CAI9958817.1"/>
    </source>
</evidence>
<gene>
    <name evidence="3" type="ORF">HINF_LOCUS25575</name>
    <name evidence="2" type="ORF">HINF_LOCUS46462</name>
</gene>
<dbReference type="AlphaFoldDB" id="A0AA86QQU6"/>
<dbReference type="Proteomes" id="UP001642409">
    <property type="component" value="Unassembled WGS sequence"/>
</dbReference>
<dbReference type="EMBL" id="CAXDID020000076">
    <property type="protein sequence ID" value="CAL6016573.1"/>
    <property type="molecule type" value="Genomic_DNA"/>
</dbReference>
<evidence type="ECO:0000256" key="1">
    <source>
        <dbReference type="SAM" id="Coils"/>
    </source>
</evidence>
<reference evidence="3 4" key="2">
    <citation type="submission" date="2024-07" db="EMBL/GenBank/DDBJ databases">
        <authorList>
            <person name="Akdeniz Z."/>
        </authorList>
    </citation>
    <scope>NUCLEOTIDE SEQUENCE [LARGE SCALE GENOMIC DNA]</scope>
</reference>
<comment type="caution">
    <text evidence="2">The sequence shown here is derived from an EMBL/GenBank/DDBJ whole genome shotgun (WGS) entry which is preliminary data.</text>
</comment>
<keyword evidence="4" id="KW-1185">Reference proteome</keyword>
<accession>A0AA86QQU6</accession>
<keyword evidence="1" id="KW-0175">Coiled coil</keyword>
<evidence type="ECO:0000313" key="3">
    <source>
        <dbReference type="EMBL" id="CAL6016573.1"/>
    </source>
</evidence>
<organism evidence="2">
    <name type="scientific">Hexamita inflata</name>
    <dbReference type="NCBI Taxonomy" id="28002"/>
    <lineage>
        <taxon>Eukaryota</taxon>
        <taxon>Metamonada</taxon>
        <taxon>Diplomonadida</taxon>
        <taxon>Hexamitidae</taxon>
        <taxon>Hexamitinae</taxon>
        <taxon>Hexamita</taxon>
    </lineage>
</organism>
<evidence type="ECO:0000313" key="4">
    <source>
        <dbReference type="Proteomes" id="UP001642409"/>
    </source>
</evidence>
<feature type="coiled-coil region" evidence="1">
    <location>
        <begin position="102"/>
        <end position="133"/>
    </location>
</feature>
<protein>
    <submittedName>
        <fullName evidence="3">Hypothetical_protein</fullName>
    </submittedName>
</protein>
<dbReference type="EMBL" id="CATOUU010000909">
    <property type="protein sequence ID" value="CAI9958817.1"/>
    <property type="molecule type" value="Genomic_DNA"/>
</dbReference>